<dbReference type="OrthoDB" id="191686at2759"/>
<dbReference type="EMBL" id="CAJNIZ010047663">
    <property type="protein sequence ID" value="CAE7772901.1"/>
    <property type="molecule type" value="Genomic_DNA"/>
</dbReference>
<dbReference type="PROSITE" id="PS50222">
    <property type="entry name" value="EF_HAND_2"/>
    <property type="match status" value="1"/>
</dbReference>
<feature type="non-terminal residue" evidence="3">
    <location>
        <position position="1"/>
    </location>
</feature>
<dbReference type="Gene3D" id="1.10.238.10">
    <property type="entry name" value="EF-hand"/>
    <property type="match status" value="1"/>
</dbReference>
<keyword evidence="4" id="KW-1185">Reference proteome</keyword>
<dbReference type="InterPro" id="IPR018247">
    <property type="entry name" value="EF_Hand_1_Ca_BS"/>
</dbReference>
<accession>A0A812YB98</accession>
<dbReference type="InterPro" id="IPR011992">
    <property type="entry name" value="EF-hand-dom_pair"/>
</dbReference>
<reference evidence="3" key="1">
    <citation type="submission" date="2021-02" db="EMBL/GenBank/DDBJ databases">
        <authorList>
            <person name="Dougan E. K."/>
            <person name="Rhodes N."/>
            <person name="Thang M."/>
            <person name="Chan C."/>
        </authorList>
    </citation>
    <scope>NUCLEOTIDE SEQUENCE</scope>
</reference>
<evidence type="ECO:0000259" key="2">
    <source>
        <dbReference type="PROSITE" id="PS50222"/>
    </source>
</evidence>
<dbReference type="SUPFAM" id="SSF47473">
    <property type="entry name" value="EF-hand"/>
    <property type="match status" value="1"/>
</dbReference>
<proteinExistence type="predicted"/>
<keyword evidence="1" id="KW-0106">Calcium</keyword>
<dbReference type="PROSITE" id="PS00018">
    <property type="entry name" value="EF_HAND_1"/>
    <property type="match status" value="1"/>
</dbReference>
<dbReference type="AlphaFoldDB" id="A0A812YB98"/>
<comment type="caution">
    <text evidence="3">The sequence shown here is derived from an EMBL/GenBank/DDBJ whole genome shotgun (WGS) entry which is preliminary data.</text>
</comment>
<feature type="domain" description="EF-hand" evidence="2">
    <location>
        <begin position="27"/>
        <end position="62"/>
    </location>
</feature>
<evidence type="ECO:0000313" key="3">
    <source>
        <dbReference type="EMBL" id="CAE7772901.1"/>
    </source>
</evidence>
<name>A0A812YB98_SYMPI</name>
<feature type="non-terminal residue" evidence="3">
    <location>
        <position position="63"/>
    </location>
</feature>
<organism evidence="3 4">
    <name type="scientific">Symbiodinium pilosum</name>
    <name type="common">Dinoflagellate</name>
    <dbReference type="NCBI Taxonomy" id="2952"/>
    <lineage>
        <taxon>Eukaryota</taxon>
        <taxon>Sar</taxon>
        <taxon>Alveolata</taxon>
        <taxon>Dinophyceae</taxon>
        <taxon>Suessiales</taxon>
        <taxon>Symbiodiniaceae</taxon>
        <taxon>Symbiodinium</taxon>
    </lineage>
</organism>
<gene>
    <name evidence="3" type="ORF">SPIL2461_LOCUS22800</name>
</gene>
<dbReference type="Proteomes" id="UP000649617">
    <property type="component" value="Unassembled WGS sequence"/>
</dbReference>
<dbReference type="GO" id="GO:0005509">
    <property type="term" value="F:calcium ion binding"/>
    <property type="evidence" value="ECO:0007669"/>
    <property type="project" value="InterPro"/>
</dbReference>
<dbReference type="InterPro" id="IPR002048">
    <property type="entry name" value="EF_hand_dom"/>
</dbReference>
<evidence type="ECO:0000313" key="4">
    <source>
        <dbReference type="Proteomes" id="UP000649617"/>
    </source>
</evidence>
<evidence type="ECO:0000256" key="1">
    <source>
        <dbReference type="ARBA" id="ARBA00022837"/>
    </source>
</evidence>
<protein>
    <recommendedName>
        <fullName evidence="2">EF-hand domain-containing protein</fullName>
    </recommendedName>
</protein>
<sequence>GELTLDELIAGAEQDTEFQSRLRVMDIDEVDLEQLFEMIDADGSGSVEASEFIGPLSRWVHDS</sequence>